<sequence>MKHMGMYRRTFAVPHKGQHVGDVVELSDDEANPLLAFGRIVRVDESPAVSAPKAPKPATKPAAVKADAAGGDA</sequence>
<keyword evidence="3" id="KW-1185">Reference proteome</keyword>
<dbReference type="GeneID" id="63911774"/>
<evidence type="ECO:0000313" key="2">
    <source>
        <dbReference type="EMBL" id="QQM15107.1"/>
    </source>
</evidence>
<accession>A0A7T7K848</accession>
<dbReference type="EMBL" id="MW132713">
    <property type="protein sequence ID" value="QQM15107.1"/>
    <property type="molecule type" value="Genomic_DNA"/>
</dbReference>
<feature type="region of interest" description="Disordered" evidence="1">
    <location>
        <begin position="48"/>
        <end position="73"/>
    </location>
</feature>
<name>A0A7T7K848_9CAUD</name>
<evidence type="ECO:0000256" key="1">
    <source>
        <dbReference type="SAM" id="MobiDB-lite"/>
    </source>
</evidence>
<protein>
    <submittedName>
        <fullName evidence="2">Uncharacterized protein</fullName>
    </submittedName>
</protein>
<gene>
    <name evidence="2" type="primary">18</name>
    <name evidence="2" type="ORF">SEA_TINALIN_18</name>
</gene>
<dbReference type="Proteomes" id="UP000596151">
    <property type="component" value="Segment"/>
</dbReference>
<dbReference type="RefSeq" id="YP_010051034.1">
    <property type="nucleotide sequence ID" value="NC_054437.1"/>
</dbReference>
<proteinExistence type="predicted"/>
<dbReference type="KEGG" id="vg:63911774"/>
<evidence type="ECO:0000313" key="3">
    <source>
        <dbReference type="Proteomes" id="UP000596151"/>
    </source>
</evidence>
<reference evidence="2 3" key="1">
    <citation type="submission" date="2020-10" db="EMBL/GenBank/DDBJ databases">
        <authorList>
            <person name="Tina S.-P."/>
            <person name="Abby P."/>
            <person name="Briggs L.A."/>
            <person name="Washington J.M."/>
            <person name="Garlena R.A."/>
            <person name="Russell D.A."/>
            <person name="Pope W.H."/>
            <person name="Jacobs-Sera D."/>
            <person name="Hatfull G.F."/>
        </authorList>
    </citation>
    <scope>NUCLEOTIDE SEQUENCE [LARGE SCALE GENOMIC DNA]</scope>
</reference>
<organism evidence="2 3">
    <name type="scientific">Gordonia phage TinaLin</name>
    <dbReference type="NCBI Taxonomy" id="2797324"/>
    <lineage>
        <taxon>Viruses</taxon>
        <taxon>Duplodnaviria</taxon>
        <taxon>Heunggongvirae</taxon>
        <taxon>Uroviricota</taxon>
        <taxon>Caudoviricetes</taxon>
        <taxon>Ruthgordonvirinae</taxon>
        <taxon>Tinalinvirus</taxon>
        <taxon>Tinalinvirus tinalin</taxon>
    </lineage>
</organism>